<dbReference type="PANTHER" id="PTHR23278">
    <property type="entry name" value="SIDESTEP PROTEIN"/>
    <property type="match status" value="1"/>
</dbReference>
<dbReference type="InterPro" id="IPR036179">
    <property type="entry name" value="Ig-like_dom_sf"/>
</dbReference>
<evidence type="ECO:0000256" key="5">
    <source>
        <dbReference type="ARBA" id="ARBA00023157"/>
    </source>
</evidence>
<evidence type="ECO:0000259" key="7">
    <source>
        <dbReference type="PROSITE" id="PS50835"/>
    </source>
</evidence>
<reference evidence="8 9" key="1">
    <citation type="submission" date="2020-06" db="EMBL/GenBank/DDBJ databases">
        <authorList>
            <person name="Li R."/>
            <person name="Bekaert M."/>
        </authorList>
    </citation>
    <scope>NUCLEOTIDE SEQUENCE [LARGE SCALE GENOMIC DNA]</scope>
    <source>
        <strain evidence="9">wild</strain>
    </source>
</reference>
<feature type="domain" description="Ig-like" evidence="7">
    <location>
        <begin position="30"/>
        <end position="121"/>
    </location>
</feature>
<comment type="subcellular location">
    <subcellularLocation>
        <location evidence="1">Membrane</location>
        <topology evidence="1">Single-pass membrane protein</topology>
    </subcellularLocation>
</comment>
<dbReference type="Proteomes" id="UP000507470">
    <property type="component" value="Unassembled WGS sequence"/>
</dbReference>
<gene>
    <name evidence="8" type="ORF">MCOR_37878</name>
</gene>
<dbReference type="Pfam" id="PF07686">
    <property type="entry name" value="V-set"/>
    <property type="match status" value="1"/>
</dbReference>
<evidence type="ECO:0000256" key="1">
    <source>
        <dbReference type="ARBA" id="ARBA00004167"/>
    </source>
</evidence>
<dbReference type="EMBL" id="CACVKT020006897">
    <property type="protein sequence ID" value="CAC5404052.1"/>
    <property type="molecule type" value="Genomic_DNA"/>
</dbReference>
<evidence type="ECO:0000313" key="9">
    <source>
        <dbReference type="Proteomes" id="UP000507470"/>
    </source>
</evidence>
<evidence type="ECO:0000256" key="3">
    <source>
        <dbReference type="ARBA" id="ARBA00022989"/>
    </source>
</evidence>
<dbReference type="PROSITE" id="PS50835">
    <property type="entry name" value="IG_LIKE"/>
    <property type="match status" value="2"/>
</dbReference>
<name>A0A6J8D9M1_MYTCO</name>
<protein>
    <recommendedName>
        <fullName evidence="7">Ig-like domain-containing protein</fullName>
    </recommendedName>
</protein>
<keyword evidence="9" id="KW-1185">Reference proteome</keyword>
<sequence length="323" mass="35702">MDFNRLYGRVLTTVFIFNGIAEVFAFLALKGSTVQLICPYKHTVAGTLDWSFKSRTATSPTIYTVGKTVVSFLPDELKQRLTVTGNHIIGEYHLNISNIRESDQGTYECLTGGKIDQQALNVIVGPTNISIENETSDNKIPGKEGQDMTIKCTAVGGQPQPDIKLVILGFTYTGDQSAQHTFKPQRTNDGSAITCQAGYTEINFYPLITEAYIHLMLKPIITPFVSDTLSTEETKSFEVSCLSTGSRPAASMHWLLGQKRIDVTSNSSSQSNKEPSTQTYSVTSNLKYRVDRSYNGQKLICRASNVVDYMETLLTLNVKCKSN</sequence>
<keyword evidence="2 6" id="KW-0812">Transmembrane</keyword>
<dbReference type="InterPro" id="IPR007110">
    <property type="entry name" value="Ig-like_dom"/>
</dbReference>
<dbReference type="PANTHER" id="PTHR23278:SF19">
    <property type="entry name" value="OBSCURIN"/>
    <property type="match status" value="1"/>
</dbReference>
<dbReference type="SUPFAM" id="SSF48726">
    <property type="entry name" value="Immunoglobulin"/>
    <property type="match status" value="3"/>
</dbReference>
<feature type="transmembrane region" description="Helical" evidence="6">
    <location>
        <begin position="6"/>
        <end position="29"/>
    </location>
</feature>
<evidence type="ECO:0000256" key="2">
    <source>
        <dbReference type="ARBA" id="ARBA00022692"/>
    </source>
</evidence>
<accession>A0A6J8D9M1</accession>
<dbReference type="AlphaFoldDB" id="A0A6J8D9M1"/>
<dbReference type="InterPro" id="IPR013106">
    <property type="entry name" value="Ig_V-set"/>
</dbReference>
<dbReference type="InterPro" id="IPR013783">
    <property type="entry name" value="Ig-like_fold"/>
</dbReference>
<keyword evidence="4 6" id="KW-0472">Membrane</keyword>
<evidence type="ECO:0000313" key="8">
    <source>
        <dbReference type="EMBL" id="CAC5404052.1"/>
    </source>
</evidence>
<keyword evidence="5" id="KW-1015">Disulfide bond</keyword>
<dbReference type="InterPro" id="IPR003599">
    <property type="entry name" value="Ig_sub"/>
</dbReference>
<evidence type="ECO:0000256" key="6">
    <source>
        <dbReference type="SAM" id="Phobius"/>
    </source>
</evidence>
<organism evidence="8 9">
    <name type="scientific">Mytilus coruscus</name>
    <name type="common">Sea mussel</name>
    <dbReference type="NCBI Taxonomy" id="42192"/>
    <lineage>
        <taxon>Eukaryota</taxon>
        <taxon>Metazoa</taxon>
        <taxon>Spiralia</taxon>
        <taxon>Lophotrochozoa</taxon>
        <taxon>Mollusca</taxon>
        <taxon>Bivalvia</taxon>
        <taxon>Autobranchia</taxon>
        <taxon>Pteriomorphia</taxon>
        <taxon>Mytilida</taxon>
        <taxon>Mytiloidea</taxon>
        <taxon>Mytilidae</taxon>
        <taxon>Mytilinae</taxon>
        <taxon>Mytilus</taxon>
    </lineage>
</organism>
<dbReference type="Pfam" id="PF08205">
    <property type="entry name" value="C2-set_2"/>
    <property type="match status" value="1"/>
</dbReference>
<dbReference type="GO" id="GO:0016020">
    <property type="term" value="C:membrane"/>
    <property type="evidence" value="ECO:0007669"/>
    <property type="project" value="UniProtKB-SubCell"/>
</dbReference>
<keyword evidence="3 6" id="KW-1133">Transmembrane helix</keyword>
<feature type="domain" description="Ig-like" evidence="7">
    <location>
        <begin position="219"/>
        <end position="317"/>
    </location>
</feature>
<dbReference type="Gene3D" id="2.60.40.10">
    <property type="entry name" value="Immunoglobulins"/>
    <property type="match status" value="3"/>
</dbReference>
<dbReference type="SMART" id="SM00409">
    <property type="entry name" value="IG"/>
    <property type="match status" value="2"/>
</dbReference>
<evidence type="ECO:0000256" key="4">
    <source>
        <dbReference type="ARBA" id="ARBA00023136"/>
    </source>
</evidence>
<dbReference type="InterPro" id="IPR013162">
    <property type="entry name" value="CD80_C2-set"/>
</dbReference>
<proteinExistence type="predicted"/>
<dbReference type="OrthoDB" id="6147305at2759"/>